<gene>
    <name evidence="3" type="ORF">BSAL_92745</name>
</gene>
<evidence type="ECO:0000256" key="1">
    <source>
        <dbReference type="SAM" id="MobiDB-lite"/>
    </source>
</evidence>
<accession>A0A0S4JBX7</accession>
<organism evidence="3 4">
    <name type="scientific">Bodo saltans</name>
    <name type="common">Flagellated protozoan</name>
    <dbReference type="NCBI Taxonomy" id="75058"/>
    <lineage>
        <taxon>Eukaryota</taxon>
        <taxon>Discoba</taxon>
        <taxon>Euglenozoa</taxon>
        <taxon>Kinetoplastea</taxon>
        <taxon>Metakinetoplastina</taxon>
        <taxon>Eubodonida</taxon>
        <taxon>Bodonidae</taxon>
        <taxon>Bodo</taxon>
    </lineage>
</organism>
<keyword evidence="2" id="KW-0812">Transmembrane</keyword>
<name>A0A0S4JBX7_BODSA</name>
<evidence type="ECO:0000256" key="2">
    <source>
        <dbReference type="SAM" id="Phobius"/>
    </source>
</evidence>
<keyword evidence="2" id="KW-0472">Membrane</keyword>
<protein>
    <submittedName>
        <fullName evidence="3">Membrane-associated protein, putative</fullName>
    </submittedName>
</protein>
<dbReference type="Proteomes" id="UP000051952">
    <property type="component" value="Unassembled WGS sequence"/>
</dbReference>
<proteinExistence type="predicted"/>
<evidence type="ECO:0000313" key="3">
    <source>
        <dbReference type="EMBL" id="CUG86361.1"/>
    </source>
</evidence>
<keyword evidence="2" id="KW-1133">Transmembrane helix</keyword>
<dbReference type="EMBL" id="CYKH01001284">
    <property type="protein sequence ID" value="CUG86361.1"/>
    <property type="molecule type" value="Genomic_DNA"/>
</dbReference>
<reference evidence="4" key="1">
    <citation type="submission" date="2015-09" db="EMBL/GenBank/DDBJ databases">
        <authorList>
            <consortium name="Pathogen Informatics"/>
        </authorList>
    </citation>
    <scope>NUCLEOTIDE SEQUENCE [LARGE SCALE GENOMIC DNA]</scope>
    <source>
        <strain evidence="4">Lake Konstanz</strain>
    </source>
</reference>
<sequence length="161" mass="17640">MPSDGGTCFVLLVTLCVANFVLVAAMLALRPYNSHPDFALSVAACGVGAFSGVASLVEDDEAAATLALIGVWLALVLLLLQMLLTPRAARGFRRLQRHVLRVVDGTMWVPQAQYVPIARKAETSPQLNFDFSNDLQVDEPRETDEKIGRREASMSRRIELE</sequence>
<feature type="transmembrane region" description="Helical" evidence="2">
    <location>
        <begin position="63"/>
        <end position="84"/>
    </location>
</feature>
<feature type="transmembrane region" description="Helical" evidence="2">
    <location>
        <begin position="6"/>
        <end position="29"/>
    </location>
</feature>
<dbReference type="VEuPathDB" id="TriTrypDB:BSAL_92745"/>
<feature type="region of interest" description="Disordered" evidence="1">
    <location>
        <begin position="139"/>
        <end position="161"/>
    </location>
</feature>
<dbReference type="AlphaFoldDB" id="A0A0S4JBX7"/>
<keyword evidence="4" id="KW-1185">Reference proteome</keyword>
<evidence type="ECO:0000313" key="4">
    <source>
        <dbReference type="Proteomes" id="UP000051952"/>
    </source>
</evidence>